<reference evidence="2" key="1">
    <citation type="journal article" date="2019" name="Int. J. Syst. Evol. Microbiol.">
        <title>The Global Catalogue of Microorganisms (GCM) 10K type strain sequencing project: providing services to taxonomists for standard genome sequencing and annotation.</title>
        <authorList>
            <consortium name="The Broad Institute Genomics Platform"/>
            <consortium name="The Broad Institute Genome Sequencing Center for Infectious Disease"/>
            <person name="Wu L."/>
            <person name="Ma J."/>
        </authorList>
    </citation>
    <scope>NUCLEOTIDE SEQUENCE [LARGE SCALE GENOMIC DNA]</scope>
    <source>
        <strain evidence="2">CGMCC 4.7426</strain>
    </source>
</reference>
<keyword evidence="2" id="KW-1185">Reference proteome</keyword>
<name>A0ABV9DGV0_9BACI</name>
<dbReference type="InterPro" id="IPR032710">
    <property type="entry name" value="NTF2-like_dom_sf"/>
</dbReference>
<accession>A0ABV9DGV0</accession>
<dbReference type="Proteomes" id="UP001595989">
    <property type="component" value="Unassembled WGS sequence"/>
</dbReference>
<dbReference type="SUPFAM" id="SSF54427">
    <property type="entry name" value="NTF2-like"/>
    <property type="match status" value="1"/>
</dbReference>
<organism evidence="1 2">
    <name type="scientific">Virgibacillus kekensis</name>
    <dbReference type="NCBI Taxonomy" id="202261"/>
    <lineage>
        <taxon>Bacteria</taxon>
        <taxon>Bacillati</taxon>
        <taxon>Bacillota</taxon>
        <taxon>Bacilli</taxon>
        <taxon>Bacillales</taxon>
        <taxon>Bacillaceae</taxon>
        <taxon>Virgibacillus</taxon>
    </lineage>
</organism>
<proteinExistence type="predicted"/>
<sequence length="147" mass="17300">MLRIILVCVAIIAGGLTVYFLINKTPEEYAVETVNQFYRFEQDGDFSDSWEMFHPLMKEKFSKGHYLQDRAHVFMNHFGITTFSYSLSEAVELKNWKLEKDAKPIDLVYKVTVSQVFKGKYGRFTLVQDVYTTLVDGEWKVLWDYNK</sequence>
<evidence type="ECO:0008006" key="3">
    <source>
        <dbReference type="Google" id="ProtNLM"/>
    </source>
</evidence>
<protein>
    <recommendedName>
        <fullName evidence="3">DUF4878 domain-containing protein</fullName>
    </recommendedName>
</protein>
<dbReference type="RefSeq" id="WP_390293634.1">
    <property type="nucleotide sequence ID" value="NZ_JBHSFU010000004.1"/>
</dbReference>
<comment type="caution">
    <text evidence="1">The sequence shown here is derived from an EMBL/GenBank/DDBJ whole genome shotgun (WGS) entry which is preliminary data.</text>
</comment>
<evidence type="ECO:0000313" key="1">
    <source>
        <dbReference type="EMBL" id="MFC4557652.1"/>
    </source>
</evidence>
<evidence type="ECO:0000313" key="2">
    <source>
        <dbReference type="Proteomes" id="UP001595989"/>
    </source>
</evidence>
<dbReference type="EMBL" id="JBHSFU010000004">
    <property type="protein sequence ID" value="MFC4557652.1"/>
    <property type="molecule type" value="Genomic_DNA"/>
</dbReference>
<gene>
    <name evidence="1" type="ORF">ACFO3D_05445</name>
</gene>